<evidence type="ECO:0000313" key="2">
    <source>
        <dbReference type="Proteomes" id="UP000002941"/>
    </source>
</evidence>
<keyword evidence="2" id="KW-1185">Reference proteome</keyword>
<gene>
    <name evidence="1" type="ORF">HMPREF1318_2226</name>
</gene>
<dbReference type="Proteomes" id="UP000002941">
    <property type="component" value="Unassembled WGS sequence"/>
</dbReference>
<dbReference type="RefSeq" id="WP_008733977.1">
    <property type="nucleotide sequence ID" value="NZ_AKFT01000221.1"/>
</dbReference>
<dbReference type="AlphaFoldDB" id="J0MWD8"/>
<evidence type="ECO:0000313" key="1">
    <source>
        <dbReference type="EMBL" id="EJF36402.1"/>
    </source>
</evidence>
<comment type="caution">
    <text evidence="1">The sequence shown here is derived from an EMBL/GenBank/DDBJ whole genome shotgun (WGS) entry which is preliminary data.</text>
</comment>
<name>J0MWD8_9ACTO</name>
<dbReference type="EMBL" id="AKFT01000221">
    <property type="protein sequence ID" value="EJF36402.1"/>
    <property type="molecule type" value="Genomic_DNA"/>
</dbReference>
<proteinExistence type="predicted"/>
<sequence>MPWWTDPDSLTPPVSRARLLFVLARLFDQNLKQIALNKWAASAWHHPVRLSVHDDGDLLLHVESLYGPAFVTDAAALRAHIQATNFAHCLSSIRLVPTSAGHRILASSWTPLMLGAEDEQLRDILRIVVGSTVGPLNDLAEQRGLPASEPVDDPTAAAAVWDAFEAERAQPDDRTGKES</sequence>
<dbReference type="eggNOG" id="ENOG5031I4B">
    <property type="taxonomic scope" value="Bacteria"/>
</dbReference>
<dbReference type="PATRIC" id="fig|1125718.3.peg.2825"/>
<accession>J0MWD8</accession>
<reference evidence="1 2" key="1">
    <citation type="submission" date="2012-05" db="EMBL/GenBank/DDBJ databases">
        <authorList>
            <person name="Harkins D.M."/>
            <person name="Madupu R."/>
            <person name="Durkin A.S."/>
            <person name="Torralba M."/>
            <person name="Methe B."/>
            <person name="Sutton G.G."/>
            <person name="Nelson K.E."/>
        </authorList>
    </citation>
    <scope>NUCLEOTIDE SEQUENCE [LARGE SCALE GENOMIC DNA]</scope>
    <source>
        <strain evidence="1 2">F0489</strain>
    </source>
</reference>
<evidence type="ECO:0008006" key="3">
    <source>
        <dbReference type="Google" id="ProtNLM"/>
    </source>
</evidence>
<protein>
    <recommendedName>
        <fullName evidence="3">Bacterial sensory transduction regulator</fullName>
    </recommendedName>
</protein>
<organism evidence="1 2">
    <name type="scientific">Actinomyces massiliensis F0489</name>
    <dbReference type="NCBI Taxonomy" id="1125718"/>
    <lineage>
        <taxon>Bacteria</taxon>
        <taxon>Bacillati</taxon>
        <taxon>Actinomycetota</taxon>
        <taxon>Actinomycetes</taxon>
        <taxon>Actinomycetales</taxon>
        <taxon>Actinomycetaceae</taxon>
        <taxon>Actinomyces</taxon>
    </lineage>
</organism>